<dbReference type="EMBL" id="JADMLG010000002">
    <property type="protein sequence ID" value="MBH0775558.1"/>
    <property type="molecule type" value="Genomic_DNA"/>
</dbReference>
<dbReference type="PANTHER" id="PTHR38009">
    <property type="entry name" value="CONSERVED HYPOTHETICAL PHAGE TAIL PROTEIN"/>
    <property type="match status" value="1"/>
</dbReference>
<dbReference type="RefSeq" id="WP_196147923.1">
    <property type="nucleotide sequence ID" value="NZ_JADMLG010000002.1"/>
</dbReference>
<gene>
    <name evidence="1" type="ORF">IT779_04540</name>
</gene>
<evidence type="ECO:0000313" key="1">
    <source>
        <dbReference type="EMBL" id="MBH0775558.1"/>
    </source>
</evidence>
<keyword evidence="2" id="KW-1185">Reference proteome</keyword>
<dbReference type="Pfam" id="PF06841">
    <property type="entry name" value="Phage_T4_gp19"/>
    <property type="match status" value="1"/>
</dbReference>
<dbReference type="AlphaFoldDB" id="A0A931I7Y3"/>
<comment type="caution">
    <text evidence="1">The sequence shown here is derived from an EMBL/GenBank/DDBJ whole genome shotgun (WGS) entry which is preliminary data.</text>
</comment>
<dbReference type="InterPro" id="IPR011747">
    <property type="entry name" value="CHP02241"/>
</dbReference>
<dbReference type="Proteomes" id="UP000655751">
    <property type="component" value="Unassembled WGS sequence"/>
</dbReference>
<accession>A0A931I7Y3</accession>
<dbReference type="NCBIfam" id="TIGR02241">
    <property type="entry name" value="conserved hypothetical phage tail region protein"/>
    <property type="match status" value="1"/>
</dbReference>
<dbReference type="InterPro" id="IPR010667">
    <property type="entry name" value="Phage_T4_Gp19"/>
</dbReference>
<reference evidence="1" key="1">
    <citation type="submission" date="2020-11" db="EMBL/GenBank/DDBJ databases">
        <title>Nocardia NEAU-351.nov., a novel actinomycete isolated from the cow dung.</title>
        <authorList>
            <person name="Zhang X."/>
        </authorList>
    </citation>
    <scope>NUCLEOTIDE SEQUENCE</scope>
    <source>
        <strain evidence="1">NEAU-351</strain>
    </source>
</reference>
<dbReference type="PANTHER" id="PTHR38009:SF1">
    <property type="entry name" value="CONSERVED HYPOTHETICAL PHAGE TAIL PROTEIN"/>
    <property type="match status" value="1"/>
</dbReference>
<sequence>MARFTVNSTRFDPYLGYRFKIKWDGQYVAAMNKCGALKRTTEVTSWYEGGDSSGPHQIPGKTKYDAITLEAGVTHDTAFEDWANKVNNFKGDAAMSLAGFRKDITIEVFNHQGQKVLAYNIFRCWVSEYQALPQLDAGANAVMISTVKLENEGWVRDTAVVEPKET</sequence>
<proteinExistence type="predicted"/>
<evidence type="ECO:0000313" key="2">
    <source>
        <dbReference type="Proteomes" id="UP000655751"/>
    </source>
</evidence>
<dbReference type="GO" id="GO:0005198">
    <property type="term" value="F:structural molecule activity"/>
    <property type="evidence" value="ECO:0007669"/>
    <property type="project" value="InterPro"/>
</dbReference>
<name>A0A931I7Y3_9NOCA</name>
<protein>
    <submittedName>
        <fullName evidence="1">Phage tail protein</fullName>
    </submittedName>
</protein>
<organism evidence="1 2">
    <name type="scientific">Nocardia bovistercoris</name>
    <dbReference type="NCBI Taxonomy" id="2785916"/>
    <lineage>
        <taxon>Bacteria</taxon>
        <taxon>Bacillati</taxon>
        <taxon>Actinomycetota</taxon>
        <taxon>Actinomycetes</taxon>
        <taxon>Mycobacteriales</taxon>
        <taxon>Nocardiaceae</taxon>
        <taxon>Nocardia</taxon>
    </lineage>
</organism>